<dbReference type="Proteomes" id="UP000288805">
    <property type="component" value="Unassembled WGS sequence"/>
</dbReference>
<dbReference type="PANTHER" id="PTHR37610">
    <property type="entry name" value="CCHC-TYPE DOMAIN-CONTAINING PROTEIN"/>
    <property type="match status" value="1"/>
</dbReference>
<gene>
    <name evidence="2" type="ORF">CK203_021109</name>
</gene>
<evidence type="ECO:0000313" key="2">
    <source>
        <dbReference type="EMBL" id="RVX13471.1"/>
    </source>
</evidence>
<dbReference type="AlphaFoldDB" id="A0A438JWZ4"/>
<sequence>MSGLRCRTPTCCVSIRFPLLRIHGKMTEALTKVQPPTLTTKPSTTLIGIKLDGANYALWSQVVEMYISGKDKLGYINGDIPQPPSTDPTFRKWRTNNAIVKGWLINSMDPSLIGNLIRFPTAKLVWDSIATTYFDGSDTSQVYDLQRRVMQLKRTQTWFLVQPPTVHNGRPKSRTSSEGLKCSHCGNSKHTHDTCFKLHGYPDWWNDLRAKKGRDVGTKDEGSATAIVATAEPQLSFTPQMTMPNSGNCGYACYTSTNDGYCGAWLLDYGAIDHMTFTTMDFTTTSLPRCTNIANANGVTSSVTARAL</sequence>
<organism evidence="2 3">
    <name type="scientific">Vitis vinifera</name>
    <name type="common">Grape</name>
    <dbReference type="NCBI Taxonomy" id="29760"/>
    <lineage>
        <taxon>Eukaryota</taxon>
        <taxon>Viridiplantae</taxon>
        <taxon>Streptophyta</taxon>
        <taxon>Embryophyta</taxon>
        <taxon>Tracheophyta</taxon>
        <taxon>Spermatophyta</taxon>
        <taxon>Magnoliopsida</taxon>
        <taxon>eudicotyledons</taxon>
        <taxon>Gunneridae</taxon>
        <taxon>Pentapetalae</taxon>
        <taxon>rosids</taxon>
        <taxon>Vitales</taxon>
        <taxon>Vitaceae</taxon>
        <taxon>Viteae</taxon>
        <taxon>Vitis</taxon>
    </lineage>
</organism>
<accession>A0A438JWZ4</accession>
<proteinExistence type="predicted"/>
<evidence type="ECO:0000259" key="1">
    <source>
        <dbReference type="Pfam" id="PF14244"/>
    </source>
</evidence>
<protein>
    <recommendedName>
        <fullName evidence="1">Retrotransposon Copia-like N-terminal domain-containing protein</fullName>
    </recommendedName>
</protein>
<comment type="caution">
    <text evidence="2">The sequence shown here is derived from an EMBL/GenBank/DDBJ whole genome shotgun (WGS) entry which is preliminary data.</text>
</comment>
<dbReference type="InterPro" id="IPR029472">
    <property type="entry name" value="Copia-like_N"/>
</dbReference>
<dbReference type="PANTHER" id="PTHR37610:SF38">
    <property type="entry name" value="RETROTRANSPOSON COPIA-LIKE N-TERMINAL DOMAIN-CONTAINING PROTEIN"/>
    <property type="match status" value="1"/>
</dbReference>
<evidence type="ECO:0000313" key="3">
    <source>
        <dbReference type="Proteomes" id="UP000288805"/>
    </source>
</evidence>
<name>A0A438JWZ4_VITVI</name>
<dbReference type="EMBL" id="QGNW01000024">
    <property type="protein sequence ID" value="RVX13471.1"/>
    <property type="molecule type" value="Genomic_DNA"/>
</dbReference>
<dbReference type="Pfam" id="PF14244">
    <property type="entry name" value="Retrotran_gag_3"/>
    <property type="match status" value="1"/>
</dbReference>
<feature type="domain" description="Retrotransposon Copia-like N-terminal" evidence="1">
    <location>
        <begin position="41"/>
        <end position="84"/>
    </location>
</feature>
<reference evidence="2 3" key="1">
    <citation type="journal article" date="2018" name="PLoS Genet.">
        <title>Population sequencing reveals clonal diversity and ancestral inbreeding in the grapevine cultivar Chardonnay.</title>
        <authorList>
            <person name="Roach M.J."/>
            <person name="Johnson D.L."/>
            <person name="Bohlmann J."/>
            <person name="van Vuuren H.J."/>
            <person name="Jones S.J."/>
            <person name="Pretorius I.S."/>
            <person name="Schmidt S.A."/>
            <person name="Borneman A.R."/>
        </authorList>
    </citation>
    <scope>NUCLEOTIDE SEQUENCE [LARGE SCALE GENOMIC DNA]</scope>
    <source>
        <strain evidence="3">cv. Chardonnay</strain>
        <tissue evidence="2">Leaf</tissue>
    </source>
</reference>